<reference evidence="2 3" key="1">
    <citation type="submission" date="2018-10" db="EMBL/GenBank/DDBJ databases">
        <authorList>
            <person name="Li J."/>
        </authorList>
    </citation>
    <scope>NUCLEOTIDE SEQUENCE [LARGE SCALE GENOMIC DNA]</scope>
    <source>
        <strain evidence="2 3">IF 016277</strain>
    </source>
</reference>
<accession>A0A3L7A5X4</accession>
<evidence type="ECO:0000313" key="2">
    <source>
        <dbReference type="EMBL" id="RLP74742.1"/>
    </source>
</evidence>
<dbReference type="OrthoDB" id="3259161at2"/>
<dbReference type="SUPFAM" id="SSF53474">
    <property type="entry name" value="alpha/beta-Hydrolases"/>
    <property type="match status" value="1"/>
</dbReference>
<name>A0A3L7A5X4_9MICO</name>
<organism evidence="2 3">
    <name type="scientific">Mycetocola tolaasinivorans</name>
    <dbReference type="NCBI Taxonomy" id="76635"/>
    <lineage>
        <taxon>Bacteria</taxon>
        <taxon>Bacillati</taxon>
        <taxon>Actinomycetota</taxon>
        <taxon>Actinomycetes</taxon>
        <taxon>Micrococcales</taxon>
        <taxon>Microbacteriaceae</taxon>
        <taxon>Mycetocola</taxon>
    </lineage>
</organism>
<dbReference type="EMBL" id="RCUX01000009">
    <property type="protein sequence ID" value="RLP74742.1"/>
    <property type="molecule type" value="Genomic_DNA"/>
</dbReference>
<evidence type="ECO:0000313" key="3">
    <source>
        <dbReference type="Proteomes" id="UP000272503"/>
    </source>
</evidence>
<sequence>MVGSISTGNVDTATHVGVNVPGMNADMFGLDNGVRAAESLYEAAKRIGPGSMPAIVTWFGYRTPGAAEVVTPFRAQVGAYGLAEFLNGIGAARAGSEAVRVGLMGHSYGSTTAALALAQTRFRLDSFTTYGSAGLPHGIKRKDLNVKKIFATEAEADYWAKTGRFVSGRNDPRDLDGVKDFSAEGGRREDRVTVHDMFTDGDATEKDGDVGYLSGNTGVVNDLGHILIDGKPR</sequence>
<dbReference type="Pfam" id="PF06259">
    <property type="entry name" value="Abhydrolase_8"/>
    <property type="match status" value="1"/>
</dbReference>
<gene>
    <name evidence="2" type="ORF">D9V32_11930</name>
</gene>
<evidence type="ECO:0000259" key="1">
    <source>
        <dbReference type="Pfam" id="PF06259"/>
    </source>
</evidence>
<dbReference type="InterPro" id="IPR029058">
    <property type="entry name" value="AB_hydrolase_fold"/>
</dbReference>
<dbReference type="Gene3D" id="3.40.50.1820">
    <property type="entry name" value="alpha/beta hydrolase"/>
    <property type="match status" value="1"/>
</dbReference>
<dbReference type="AlphaFoldDB" id="A0A3L7A5X4"/>
<proteinExistence type="predicted"/>
<feature type="domain" description="DUF1023" evidence="1">
    <location>
        <begin position="6"/>
        <end position="160"/>
    </location>
</feature>
<dbReference type="InterPro" id="IPR010427">
    <property type="entry name" value="DUF1023"/>
</dbReference>
<dbReference type="Proteomes" id="UP000272503">
    <property type="component" value="Unassembled WGS sequence"/>
</dbReference>
<comment type="caution">
    <text evidence="2">The sequence shown here is derived from an EMBL/GenBank/DDBJ whole genome shotgun (WGS) entry which is preliminary data.</text>
</comment>
<protein>
    <recommendedName>
        <fullName evidence="1">DUF1023 domain-containing protein</fullName>
    </recommendedName>
</protein>
<keyword evidence="3" id="KW-1185">Reference proteome</keyword>